<evidence type="ECO:0000313" key="1">
    <source>
        <dbReference type="EMBL" id="AXH43446.1"/>
    </source>
</evidence>
<keyword evidence="2" id="KW-1185">Reference proteome</keyword>
<proteinExistence type="predicted"/>
<accession>A0A4Y1NRT4</accession>
<reference evidence="1 2" key="1">
    <citation type="journal article" date="2019" name="J. Basic Microbiol.">
        <title>Complete genome sequence analysis of temperate Erwinia bacteriophages 49 and 59.</title>
        <authorList>
            <person name="Zlatohurska M."/>
            <person name="Gorb T."/>
            <person name="Romaniuk L."/>
            <person name="Korol N."/>
            <person name="Faidiuk Y."/>
            <person name="Kropinski A.M."/>
            <person name="Kushkina A."/>
            <person name="Tovkach F."/>
        </authorList>
    </citation>
    <scope>NUCLEOTIDE SEQUENCE [LARGE SCALE GENOMIC DNA]</scope>
</reference>
<sequence length="76" mass="8719">MIDYSDMTYDQKNIMALRNAVMFIASVLSDEQKSHLEMLTSNVDEKLDGAFDATQAEVMKDIYKITQEILSLRPEN</sequence>
<dbReference type="Proteomes" id="UP000305361">
    <property type="component" value="Segment"/>
</dbReference>
<dbReference type="EMBL" id="MH443100">
    <property type="protein sequence ID" value="AXH43446.1"/>
    <property type="molecule type" value="Genomic_DNA"/>
</dbReference>
<evidence type="ECO:0000313" key="2">
    <source>
        <dbReference type="Proteomes" id="UP000305361"/>
    </source>
</evidence>
<protein>
    <submittedName>
        <fullName evidence="1">Uncharacterized protein</fullName>
    </submittedName>
</protein>
<gene>
    <name evidence="1" type="ORF">MZUP3_170</name>
</gene>
<organism evidence="1 2">
    <name type="scientific">Erwinia phage vB_EhrS_49</name>
    <dbReference type="NCBI Taxonomy" id="2283026"/>
    <lineage>
        <taxon>Viruses</taxon>
        <taxon>Duplodnaviria</taxon>
        <taxon>Heunggongvirae</taxon>
        <taxon>Uroviricota</taxon>
        <taxon>Caudoviricetes</taxon>
        <taxon>Feofaniavirus</taxon>
        <taxon>Feofaniavirus Eho49</taxon>
    </lineage>
</organism>
<name>A0A4Y1NRT4_9CAUD</name>